<dbReference type="PATRIC" id="fig|29343.3.peg.2025"/>
<evidence type="ECO:0000256" key="1">
    <source>
        <dbReference type="SAM" id="Phobius"/>
    </source>
</evidence>
<dbReference type="InterPro" id="IPR012902">
    <property type="entry name" value="N_methyl_site"/>
</dbReference>
<keyword evidence="1" id="KW-0812">Transmembrane</keyword>
<evidence type="ECO:0000313" key="3">
    <source>
        <dbReference type="Proteomes" id="UP000032431"/>
    </source>
</evidence>
<keyword evidence="1" id="KW-1133">Transmembrane helix</keyword>
<dbReference type="HOGENOM" id="CLU_1544932_0_0_9"/>
<keyword evidence="3" id="KW-1185">Reference proteome</keyword>
<accession>A0A078KR84</accession>
<dbReference type="NCBIfam" id="TIGR02532">
    <property type="entry name" value="IV_pilin_GFxxxE"/>
    <property type="match status" value="1"/>
</dbReference>
<organism evidence="2 3">
    <name type="scientific">[Clostridium] cellulosi</name>
    <dbReference type="NCBI Taxonomy" id="29343"/>
    <lineage>
        <taxon>Bacteria</taxon>
        <taxon>Bacillati</taxon>
        <taxon>Bacillota</taxon>
        <taxon>Clostridia</taxon>
        <taxon>Eubacteriales</taxon>
        <taxon>Oscillospiraceae</taxon>
        <taxon>Oscillospiraceae incertae sedis</taxon>
    </lineage>
</organism>
<dbReference type="STRING" id="29343.CCDG5_1930"/>
<dbReference type="EMBL" id="LM995447">
    <property type="protein sequence ID" value="CDZ25022.1"/>
    <property type="molecule type" value="Genomic_DNA"/>
</dbReference>
<gene>
    <name evidence="2" type="ORF">CCDG5_1930</name>
</gene>
<reference evidence="3" key="1">
    <citation type="submission" date="2014-07" db="EMBL/GenBank/DDBJ databases">
        <authorList>
            <person name="Wibberg D."/>
        </authorList>
    </citation>
    <scope>NUCLEOTIDE SEQUENCE [LARGE SCALE GENOMIC DNA]</scope>
    <source>
        <strain evidence="3">DG5</strain>
    </source>
</reference>
<name>A0A078KR84_9FIRM</name>
<dbReference type="Proteomes" id="UP000032431">
    <property type="component" value="Chromosome I"/>
</dbReference>
<dbReference type="AlphaFoldDB" id="A0A078KR84"/>
<proteinExistence type="predicted"/>
<dbReference type="Pfam" id="PF07963">
    <property type="entry name" value="N_methyl"/>
    <property type="match status" value="1"/>
</dbReference>
<keyword evidence="1" id="KW-0472">Membrane</keyword>
<evidence type="ECO:0008006" key="4">
    <source>
        <dbReference type="Google" id="ProtNLM"/>
    </source>
</evidence>
<protein>
    <recommendedName>
        <fullName evidence="4">Prepilin-type N-terminal cleavage/methylation domain-containing protein</fullName>
    </recommendedName>
</protein>
<dbReference type="KEGG" id="ccel:CCDG5_1930"/>
<sequence length="173" mass="18944">MKLKSALRALRKNSKGLTLIELTVTISIAAIIMGSIVTIVVIMYKSFDSDGNNVQAQNLCVMTMQKITDTLRYADTVTISDIESGNGIYYDKSADGIHMGNDVFLAGGFKGYAVDFKFSKEKDNLLAISMCVKSKNGKTKYYTLTSKVYLMNGKIENEGTGNSSVQYTANITQ</sequence>
<dbReference type="PROSITE" id="PS00409">
    <property type="entry name" value="PROKAR_NTER_METHYL"/>
    <property type="match status" value="1"/>
</dbReference>
<evidence type="ECO:0000313" key="2">
    <source>
        <dbReference type="EMBL" id="CDZ25022.1"/>
    </source>
</evidence>
<feature type="transmembrane region" description="Helical" evidence="1">
    <location>
        <begin position="20"/>
        <end position="44"/>
    </location>
</feature>